<evidence type="ECO:0000313" key="13">
    <source>
        <dbReference type="Proteomes" id="UP000321595"/>
    </source>
</evidence>
<dbReference type="PROSITE" id="PS51371">
    <property type="entry name" value="CBS"/>
    <property type="match status" value="2"/>
</dbReference>
<feature type="domain" description="CNNM transmembrane" evidence="11">
    <location>
        <begin position="1"/>
        <end position="178"/>
    </location>
</feature>
<comment type="subcellular location">
    <subcellularLocation>
        <location evidence="1">Membrane</location>
        <topology evidence="1">Multi-pass membrane protein</topology>
    </subcellularLocation>
</comment>
<evidence type="ECO:0000256" key="6">
    <source>
        <dbReference type="ARBA" id="ARBA00023136"/>
    </source>
</evidence>
<feature type="transmembrane region" description="Helical" evidence="9">
    <location>
        <begin position="59"/>
        <end position="81"/>
    </location>
</feature>
<organism evidence="12 13">
    <name type="scientific">Microvenator marinus</name>
    <dbReference type="NCBI Taxonomy" id="2600177"/>
    <lineage>
        <taxon>Bacteria</taxon>
        <taxon>Deltaproteobacteria</taxon>
        <taxon>Bradymonadales</taxon>
        <taxon>Microvenatoraceae</taxon>
        <taxon>Microvenator</taxon>
    </lineage>
</organism>
<dbReference type="GO" id="GO:0005886">
    <property type="term" value="C:plasma membrane"/>
    <property type="evidence" value="ECO:0007669"/>
    <property type="project" value="TreeGrafter"/>
</dbReference>
<dbReference type="Pfam" id="PF00571">
    <property type="entry name" value="CBS"/>
    <property type="match status" value="2"/>
</dbReference>
<evidence type="ECO:0000256" key="7">
    <source>
        <dbReference type="PROSITE-ProRule" id="PRU00703"/>
    </source>
</evidence>
<keyword evidence="5 7" id="KW-0129">CBS domain</keyword>
<dbReference type="OrthoDB" id="9798188at2"/>
<evidence type="ECO:0000256" key="1">
    <source>
        <dbReference type="ARBA" id="ARBA00004141"/>
    </source>
</evidence>
<dbReference type="KEGG" id="bbae:FRD01_15330"/>
<evidence type="ECO:0000256" key="2">
    <source>
        <dbReference type="ARBA" id="ARBA00022692"/>
    </source>
</evidence>
<keyword evidence="13" id="KW-1185">Reference proteome</keyword>
<proteinExistence type="predicted"/>
<evidence type="ECO:0000259" key="10">
    <source>
        <dbReference type="PROSITE" id="PS51371"/>
    </source>
</evidence>
<dbReference type="PANTHER" id="PTHR22777">
    <property type="entry name" value="HEMOLYSIN-RELATED"/>
    <property type="match status" value="1"/>
</dbReference>
<keyword evidence="3" id="KW-0677">Repeat</keyword>
<dbReference type="PROSITE" id="PS51846">
    <property type="entry name" value="CNNM"/>
    <property type="match status" value="1"/>
</dbReference>
<dbReference type="Pfam" id="PF01595">
    <property type="entry name" value="CNNM"/>
    <property type="match status" value="1"/>
</dbReference>
<dbReference type="RefSeq" id="WP_146961137.1">
    <property type="nucleotide sequence ID" value="NZ_CP042467.1"/>
</dbReference>
<dbReference type="AlphaFoldDB" id="A0A5B8XSD8"/>
<feature type="transmembrane region" description="Helical" evidence="9">
    <location>
        <begin position="119"/>
        <end position="139"/>
    </location>
</feature>
<evidence type="ECO:0000256" key="9">
    <source>
        <dbReference type="SAM" id="Phobius"/>
    </source>
</evidence>
<dbReference type="PANTHER" id="PTHR22777:SF4">
    <property type="entry name" value="UPF0053 PROTEIN SLL1254"/>
    <property type="match status" value="1"/>
</dbReference>
<keyword evidence="2 8" id="KW-0812">Transmembrane</keyword>
<keyword evidence="6 8" id="KW-0472">Membrane</keyword>
<evidence type="ECO:0000256" key="8">
    <source>
        <dbReference type="PROSITE-ProRule" id="PRU01193"/>
    </source>
</evidence>
<dbReference type="InterPro" id="IPR002550">
    <property type="entry name" value="CNNM"/>
</dbReference>
<keyword evidence="4 8" id="KW-1133">Transmembrane helix</keyword>
<dbReference type="InterPro" id="IPR044751">
    <property type="entry name" value="Ion_transp-like_CBS"/>
</dbReference>
<gene>
    <name evidence="12" type="ORF">FRD01_15330</name>
</gene>
<feature type="domain" description="CBS" evidence="10">
    <location>
        <begin position="266"/>
        <end position="324"/>
    </location>
</feature>
<feature type="transmembrane region" description="Helical" evidence="9">
    <location>
        <begin position="88"/>
        <end position="107"/>
    </location>
</feature>
<feature type="domain" description="CBS" evidence="10">
    <location>
        <begin position="197"/>
        <end position="261"/>
    </location>
</feature>
<accession>A0A5B8XSD8</accession>
<evidence type="ECO:0000256" key="3">
    <source>
        <dbReference type="ARBA" id="ARBA00022737"/>
    </source>
</evidence>
<dbReference type="Gene3D" id="3.10.580.10">
    <property type="entry name" value="CBS-domain"/>
    <property type="match status" value="1"/>
</dbReference>
<dbReference type="CDD" id="cd04590">
    <property type="entry name" value="CBS_pair_CorC_HlyC_assoc"/>
    <property type="match status" value="1"/>
</dbReference>
<sequence length="351" mass="39335">MTMLIFYIVLTLGVSFFCSMLEAMLLSITPSYVGAMEIEKPSYGARLAALKKDVDRPLGAILALNTIANTLGAGGVGAQVLKVYGEQWVAAAGMILTVAILYFSEIVPKTLGAKFWRQLAPIATRILPIMMIITLPLVWPSKFLVRLLGKNDGPALSREEFSAMANMAADEGMFHEQESIILRNLGKFSSLTAKDIMTPRTVIVGFCEDETVEKVMEELREKEFYQRFSRIPVYQNGIDEISGFIHKHDLLLNYAHDEGEVQLKDFKRPIMVMPMVAKISTLLERMLAKKEHMVLLVDEYGGTAGIATLEDIVETLLGMEILDEFDEVEDMRSLARQQWKKRVEAMGITEE</sequence>
<dbReference type="Proteomes" id="UP000321595">
    <property type="component" value="Chromosome"/>
</dbReference>
<reference evidence="12 13" key="1">
    <citation type="submission" date="2019-08" db="EMBL/GenBank/DDBJ databases">
        <authorList>
            <person name="Liang Q."/>
        </authorList>
    </citation>
    <scope>NUCLEOTIDE SEQUENCE [LARGE SCALE GENOMIC DNA]</scope>
    <source>
        <strain evidence="12 13">V1718</strain>
    </source>
</reference>
<evidence type="ECO:0000313" key="12">
    <source>
        <dbReference type="EMBL" id="QED28580.1"/>
    </source>
</evidence>
<protein>
    <submittedName>
        <fullName evidence="12">HlyC/CorC family transporter</fullName>
    </submittedName>
</protein>
<dbReference type="SUPFAM" id="SSF54631">
    <property type="entry name" value="CBS-domain pair"/>
    <property type="match status" value="1"/>
</dbReference>
<evidence type="ECO:0000259" key="11">
    <source>
        <dbReference type="PROSITE" id="PS51846"/>
    </source>
</evidence>
<name>A0A5B8XSD8_9DELT</name>
<dbReference type="InterPro" id="IPR046342">
    <property type="entry name" value="CBS_dom_sf"/>
</dbReference>
<evidence type="ECO:0000256" key="4">
    <source>
        <dbReference type="ARBA" id="ARBA00022989"/>
    </source>
</evidence>
<dbReference type="InterPro" id="IPR000644">
    <property type="entry name" value="CBS_dom"/>
</dbReference>
<evidence type="ECO:0000256" key="5">
    <source>
        <dbReference type="ARBA" id="ARBA00023122"/>
    </source>
</evidence>
<dbReference type="EMBL" id="CP042467">
    <property type="protein sequence ID" value="QED28580.1"/>
    <property type="molecule type" value="Genomic_DNA"/>
</dbReference>